<evidence type="ECO:0000313" key="2">
    <source>
        <dbReference type="EMBL" id="ORI07761.1"/>
    </source>
</evidence>
<reference evidence="2 3" key="1">
    <citation type="journal article" date="2017" name="Gene Rep">
        <title>The ribosomal RNA operon (rrn) of Campylobacter concisus supports molecular typing to genomospecies level.</title>
        <authorList>
            <person name="Huq M."/>
            <person name="Van T.T.H."/>
            <person name="Gurtler V."/>
            <person name="Elshagmani E."/>
            <person name="Allemailem K.S."/>
            <person name="Smooker P.M."/>
            <person name="Istivan T.S."/>
        </authorList>
    </citation>
    <scope>NUCLEOTIDE SEQUENCE [LARGE SCALE GENOMIC DNA]</scope>
    <source>
        <strain evidence="2 3">RCH 26</strain>
    </source>
</reference>
<dbReference type="SUPFAM" id="SSF56300">
    <property type="entry name" value="Metallo-dependent phosphatases"/>
    <property type="match status" value="1"/>
</dbReference>
<dbReference type="PRINTS" id="PR00114">
    <property type="entry name" value="STPHPHTASE"/>
</dbReference>
<evidence type="ECO:0000259" key="1">
    <source>
        <dbReference type="Pfam" id="PF00149"/>
    </source>
</evidence>
<organism evidence="2 3">
    <name type="scientific">Campylobacter concisus</name>
    <dbReference type="NCBI Taxonomy" id="199"/>
    <lineage>
        <taxon>Bacteria</taxon>
        <taxon>Pseudomonadati</taxon>
        <taxon>Campylobacterota</taxon>
        <taxon>Epsilonproteobacteria</taxon>
        <taxon>Campylobacterales</taxon>
        <taxon>Campylobacteraceae</taxon>
        <taxon>Campylobacter</taxon>
    </lineage>
</organism>
<dbReference type="Proteomes" id="UP000192671">
    <property type="component" value="Unassembled WGS sequence"/>
</dbReference>
<comment type="caution">
    <text evidence="2">The sequence shown here is derived from an EMBL/GenBank/DDBJ whole genome shotgun (WGS) entry which is preliminary data.</text>
</comment>
<sequence length="233" mass="27133">MSEQIYIIGDVHGCFNTLLKLIDQFPNKEKSQICFVGDVIDRGPCSCETVELIIQNNYKMVMGNHERRLLSNKDFFLKNKIPFDTSWFYNNGGEETYRSYLIQSINFREKHIEFLESIPVYLEFKDHKNQNGEHLVVSHSAVGKFWTLRDDDSSRDEFRRHVLSGRGDMIQVEGIFNVYGHTPVREAKLYTNSVNIDTGCVFNEEGYDKLSALEFPSMKIYTQKNVENFNKQG</sequence>
<proteinExistence type="predicted"/>
<dbReference type="PANTHER" id="PTHR42850">
    <property type="entry name" value="METALLOPHOSPHOESTERASE"/>
    <property type="match status" value="1"/>
</dbReference>
<accession>A0A1X0U2E2</accession>
<dbReference type="InterPro" id="IPR006186">
    <property type="entry name" value="Ser/Thr-sp_prot-phosphatase"/>
</dbReference>
<protein>
    <submittedName>
        <fullName evidence="2">Serine/threonine protein phosphatase</fullName>
    </submittedName>
</protein>
<dbReference type="InterPro" id="IPR004843">
    <property type="entry name" value="Calcineurin-like_PHP"/>
</dbReference>
<dbReference type="Gene3D" id="3.60.21.10">
    <property type="match status" value="1"/>
</dbReference>
<dbReference type="GO" id="GO:0005737">
    <property type="term" value="C:cytoplasm"/>
    <property type="evidence" value="ECO:0007669"/>
    <property type="project" value="TreeGrafter"/>
</dbReference>
<dbReference type="InterPro" id="IPR029052">
    <property type="entry name" value="Metallo-depent_PP-like"/>
</dbReference>
<dbReference type="GO" id="GO:0016791">
    <property type="term" value="F:phosphatase activity"/>
    <property type="evidence" value="ECO:0007669"/>
    <property type="project" value="TreeGrafter"/>
</dbReference>
<name>A0A1X0U2E2_9BACT</name>
<dbReference type="InterPro" id="IPR050126">
    <property type="entry name" value="Ap4A_hydrolase"/>
</dbReference>
<dbReference type="PANTHER" id="PTHR42850:SF4">
    <property type="entry name" value="ZINC-DEPENDENT ENDOPOLYPHOSPHATASE"/>
    <property type="match status" value="1"/>
</dbReference>
<dbReference type="EMBL" id="LVWL01000019">
    <property type="protein sequence ID" value="ORI07761.1"/>
    <property type="molecule type" value="Genomic_DNA"/>
</dbReference>
<feature type="domain" description="Calcineurin-like phosphoesterase" evidence="1">
    <location>
        <begin position="5"/>
        <end position="183"/>
    </location>
</feature>
<gene>
    <name evidence="2" type="ORF">A3835_04460</name>
</gene>
<dbReference type="Pfam" id="PF00149">
    <property type="entry name" value="Metallophos"/>
    <property type="match status" value="1"/>
</dbReference>
<evidence type="ECO:0000313" key="3">
    <source>
        <dbReference type="Proteomes" id="UP000192671"/>
    </source>
</evidence>
<dbReference type="AlphaFoldDB" id="A0A1X0U2E2"/>